<evidence type="ECO:0000313" key="2">
    <source>
        <dbReference type="EMBL" id="KAI5345233.1"/>
    </source>
</evidence>
<feature type="compositionally biased region" description="Low complexity" evidence="1">
    <location>
        <begin position="1"/>
        <end position="11"/>
    </location>
</feature>
<evidence type="ECO:0000313" key="3">
    <source>
        <dbReference type="Proteomes" id="UP001054821"/>
    </source>
</evidence>
<evidence type="ECO:0000256" key="1">
    <source>
        <dbReference type="SAM" id="MobiDB-lite"/>
    </source>
</evidence>
<feature type="region of interest" description="Disordered" evidence="1">
    <location>
        <begin position="1"/>
        <end position="20"/>
    </location>
</feature>
<keyword evidence="3" id="KW-1185">Reference proteome</keyword>
<comment type="caution">
    <text evidence="2">The sequence shown here is derived from an EMBL/GenBank/DDBJ whole genome shotgun (WGS) entry which is preliminary data.</text>
</comment>
<dbReference type="Proteomes" id="UP001054821">
    <property type="component" value="Chromosome 2"/>
</dbReference>
<sequence>MTGTTSSSSPSQLPPPAAAISPEFGEEAADVVRSSQPPICLLRPLFQSIQPSFDLRDRPLLVSFWGRSKNKSGSKYGVIPRVGVWSRGFKCFRRGVIALDTHRCRLVQRCLGEGSAVALCPVAILRLS</sequence>
<dbReference type="EMBL" id="JAJFAZ020000002">
    <property type="protein sequence ID" value="KAI5345233.1"/>
    <property type="molecule type" value="Genomic_DNA"/>
</dbReference>
<organism evidence="2 3">
    <name type="scientific">Prunus dulcis</name>
    <name type="common">Almond</name>
    <name type="synonym">Amygdalus dulcis</name>
    <dbReference type="NCBI Taxonomy" id="3755"/>
    <lineage>
        <taxon>Eukaryota</taxon>
        <taxon>Viridiplantae</taxon>
        <taxon>Streptophyta</taxon>
        <taxon>Embryophyta</taxon>
        <taxon>Tracheophyta</taxon>
        <taxon>Spermatophyta</taxon>
        <taxon>Magnoliopsida</taxon>
        <taxon>eudicotyledons</taxon>
        <taxon>Gunneridae</taxon>
        <taxon>Pentapetalae</taxon>
        <taxon>rosids</taxon>
        <taxon>fabids</taxon>
        <taxon>Rosales</taxon>
        <taxon>Rosaceae</taxon>
        <taxon>Amygdaloideae</taxon>
        <taxon>Amygdaleae</taxon>
        <taxon>Prunus</taxon>
    </lineage>
</organism>
<protein>
    <submittedName>
        <fullName evidence="2">Uncharacterized protein</fullName>
    </submittedName>
</protein>
<proteinExistence type="predicted"/>
<accession>A0AAD4ZH92</accession>
<name>A0AAD4ZH92_PRUDU</name>
<reference evidence="2 3" key="1">
    <citation type="journal article" date="2022" name="G3 (Bethesda)">
        <title>Whole-genome sequence and methylome profiling of the almond [Prunus dulcis (Mill.) D.A. Webb] cultivar 'Nonpareil'.</title>
        <authorList>
            <person name="D'Amico-Willman K.M."/>
            <person name="Ouma W.Z."/>
            <person name="Meulia T."/>
            <person name="Sideli G.M."/>
            <person name="Gradziel T.M."/>
            <person name="Fresnedo-Ramirez J."/>
        </authorList>
    </citation>
    <scope>NUCLEOTIDE SEQUENCE [LARGE SCALE GENOMIC DNA]</scope>
    <source>
        <strain evidence="2">Clone GOH B32 T37-40</strain>
    </source>
</reference>
<gene>
    <name evidence="2" type="ORF">L3X38_013110</name>
</gene>
<dbReference type="AlphaFoldDB" id="A0AAD4ZH92"/>